<keyword evidence="3" id="KW-1185">Reference proteome</keyword>
<name>A0ABP9JZJ9_9ACTN</name>
<feature type="region of interest" description="Disordered" evidence="1">
    <location>
        <begin position="63"/>
        <end position="120"/>
    </location>
</feature>
<evidence type="ECO:0000313" key="3">
    <source>
        <dbReference type="Proteomes" id="UP001500124"/>
    </source>
</evidence>
<evidence type="ECO:0000256" key="1">
    <source>
        <dbReference type="SAM" id="MobiDB-lite"/>
    </source>
</evidence>
<dbReference type="EMBL" id="BAABKC010000018">
    <property type="protein sequence ID" value="GAA5048046.1"/>
    <property type="molecule type" value="Genomic_DNA"/>
</dbReference>
<evidence type="ECO:0000313" key="2">
    <source>
        <dbReference type="EMBL" id="GAA5048046.1"/>
    </source>
</evidence>
<accession>A0ABP9JZJ9</accession>
<sequence>MNLLVSKGDSHPQSFQDHSMYPYDKRCKRVKIAAFPSCGRVGGRGGGPQLLRAAGHEVIFTSGASGAAPREPVPWRFTRTAEHRSRGRTLAPRSPQQSPSGAPAAPQQSPAAPSSPQRSQ</sequence>
<dbReference type="Proteomes" id="UP001500124">
    <property type="component" value="Unassembled WGS sequence"/>
</dbReference>
<comment type="caution">
    <text evidence="2">The sequence shown here is derived from an EMBL/GenBank/DDBJ whole genome shotgun (WGS) entry which is preliminary data.</text>
</comment>
<reference evidence="3" key="1">
    <citation type="journal article" date="2019" name="Int. J. Syst. Evol. Microbiol.">
        <title>The Global Catalogue of Microorganisms (GCM) 10K type strain sequencing project: providing services to taxonomists for standard genome sequencing and annotation.</title>
        <authorList>
            <consortium name="The Broad Institute Genomics Platform"/>
            <consortium name="The Broad Institute Genome Sequencing Center for Infectious Disease"/>
            <person name="Wu L."/>
            <person name="Ma J."/>
        </authorList>
    </citation>
    <scope>NUCLEOTIDE SEQUENCE [LARGE SCALE GENOMIC DNA]</scope>
    <source>
        <strain evidence="3">JCM 18410</strain>
    </source>
</reference>
<gene>
    <name evidence="2" type="ORF">GCM10023336_13930</name>
</gene>
<feature type="region of interest" description="Disordered" evidence="1">
    <location>
        <begin position="1"/>
        <end position="21"/>
    </location>
</feature>
<protein>
    <submittedName>
        <fullName evidence="2">Uncharacterized protein</fullName>
    </submittedName>
</protein>
<organism evidence="2 3">
    <name type="scientific">Streptomyces similanensis</name>
    <dbReference type="NCBI Taxonomy" id="1274988"/>
    <lineage>
        <taxon>Bacteria</taxon>
        <taxon>Bacillati</taxon>
        <taxon>Actinomycetota</taxon>
        <taxon>Actinomycetes</taxon>
        <taxon>Kitasatosporales</taxon>
        <taxon>Streptomycetaceae</taxon>
        <taxon>Streptomyces</taxon>
    </lineage>
</organism>
<proteinExistence type="predicted"/>
<feature type="compositionally biased region" description="Low complexity" evidence="1">
    <location>
        <begin position="91"/>
        <end position="120"/>
    </location>
</feature>